<proteinExistence type="predicted"/>
<feature type="transmembrane region" description="Helical" evidence="5">
    <location>
        <begin position="53"/>
        <end position="73"/>
    </location>
</feature>
<organism evidence="6 7">
    <name type="scientific">Conyzicola lurida</name>
    <dbReference type="NCBI Taxonomy" id="1172621"/>
    <lineage>
        <taxon>Bacteria</taxon>
        <taxon>Bacillati</taxon>
        <taxon>Actinomycetota</taxon>
        <taxon>Actinomycetes</taxon>
        <taxon>Micrococcales</taxon>
        <taxon>Microbacteriaceae</taxon>
        <taxon>Conyzicola</taxon>
    </lineage>
</organism>
<evidence type="ECO:0000256" key="1">
    <source>
        <dbReference type="ARBA" id="ARBA00004141"/>
    </source>
</evidence>
<comment type="caution">
    <text evidence="6">The sequence shown here is derived from an EMBL/GenBank/DDBJ whole genome shotgun (WGS) entry which is preliminary data.</text>
</comment>
<dbReference type="Proteomes" id="UP000536685">
    <property type="component" value="Unassembled WGS sequence"/>
</dbReference>
<evidence type="ECO:0000313" key="7">
    <source>
        <dbReference type="Proteomes" id="UP000536685"/>
    </source>
</evidence>
<evidence type="ECO:0000256" key="4">
    <source>
        <dbReference type="ARBA" id="ARBA00023136"/>
    </source>
</evidence>
<evidence type="ECO:0000256" key="3">
    <source>
        <dbReference type="ARBA" id="ARBA00022989"/>
    </source>
</evidence>
<comment type="subcellular location">
    <subcellularLocation>
        <location evidence="1">Membrane</location>
        <topology evidence="1">Multi-pass membrane protein</topology>
    </subcellularLocation>
</comment>
<dbReference type="EMBL" id="JACHMJ010000001">
    <property type="protein sequence ID" value="MBB5844027.1"/>
    <property type="molecule type" value="Genomic_DNA"/>
</dbReference>
<keyword evidence="7" id="KW-1185">Reference proteome</keyword>
<dbReference type="PANTHER" id="PTHR36974">
    <property type="entry name" value="MEMBRANE PROTEIN-RELATED"/>
    <property type="match status" value="1"/>
</dbReference>
<keyword evidence="3 5" id="KW-1133">Transmembrane helix</keyword>
<feature type="transmembrane region" description="Helical" evidence="5">
    <location>
        <begin position="79"/>
        <end position="98"/>
    </location>
</feature>
<dbReference type="AlphaFoldDB" id="A0A841ALC1"/>
<accession>A0A841ALC1</accession>
<keyword evidence="4 5" id="KW-0472">Membrane</keyword>
<evidence type="ECO:0000256" key="2">
    <source>
        <dbReference type="ARBA" id="ARBA00022692"/>
    </source>
</evidence>
<dbReference type="PANTHER" id="PTHR36974:SF1">
    <property type="entry name" value="DOXX FAMILY MEMBRANE PROTEIN"/>
    <property type="match status" value="1"/>
</dbReference>
<keyword evidence="2 5" id="KW-0812">Transmembrane</keyword>
<dbReference type="RefSeq" id="WP_184237787.1">
    <property type="nucleotide sequence ID" value="NZ_JACHMJ010000001.1"/>
</dbReference>
<evidence type="ECO:0000313" key="6">
    <source>
        <dbReference type="EMBL" id="MBB5844027.1"/>
    </source>
</evidence>
<dbReference type="Pfam" id="PF07681">
    <property type="entry name" value="DoxX"/>
    <property type="match status" value="1"/>
</dbReference>
<feature type="transmembrane region" description="Helical" evidence="5">
    <location>
        <begin position="12"/>
        <end position="32"/>
    </location>
</feature>
<feature type="transmembrane region" description="Helical" evidence="5">
    <location>
        <begin position="110"/>
        <end position="131"/>
    </location>
</feature>
<sequence length="134" mass="14409">MGEAALDVTRTIVLWILVAVFVGMGVNHFRGGPARVMAKMIPPSLRRDRWPRPIDLVYVTGVCEILGGIGLAVPATRAAASLALIVFLICVFPANVYASKHKETFGRGAIPFWPRLAGQVVLIALLAWVGFGTV</sequence>
<gene>
    <name evidence="6" type="ORF">HD599_002350</name>
</gene>
<name>A0A841ALC1_9MICO</name>
<reference evidence="6 7" key="1">
    <citation type="submission" date="2020-08" db="EMBL/GenBank/DDBJ databases">
        <title>Sequencing the genomes of 1000 actinobacteria strains.</title>
        <authorList>
            <person name="Klenk H.-P."/>
        </authorList>
    </citation>
    <scope>NUCLEOTIDE SEQUENCE [LARGE SCALE GENOMIC DNA]</scope>
    <source>
        <strain evidence="6 7">DSM 105784</strain>
    </source>
</reference>
<evidence type="ECO:0000256" key="5">
    <source>
        <dbReference type="SAM" id="Phobius"/>
    </source>
</evidence>
<protein>
    <submittedName>
        <fullName evidence="6">Putative membrane protein</fullName>
    </submittedName>
</protein>
<dbReference type="InterPro" id="IPR032808">
    <property type="entry name" value="DoxX"/>
</dbReference>